<dbReference type="STRING" id="1397694.GCA_000702585_02140"/>
<evidence type="ECO:0000256" key="5">
    <source>
        <dbReference type="ARBA" id="ARBA00022857"/>
    </source>
</evidence>
<keyword evidence="6 7" id="KW-0560">Oxidoreductase</keyword>
<dbReference type="OrthoDB" id="9804315at2"/>
<evidence type="ECO:0000256" key="4">
    <source>
        <dbReference type="ARBA" id="ARBA00022563"/>
    </source>
</evidence>
<dbReference type="InterPro" id="IPR024072">
    <property type="entry name" value="DHFR-like_dom_sf"/>
</dbReference>
<dbReference type="InterPro" id="IPR012259">
    <property type="entry name" value="DHFR"/>
</dbReference>
<dbReference type="Proteomes" id="UP000254060">
    <property type="component" value="Unassembled WGS sequence"/>
</dbReference>
<evidence type="ECO:0000313" key="9">
    <source>
        <dbReference type="EMBL" id="STO08273.1"/>
    </source>
</evidence>
<dbReference type="PANTHER" id="PTHR48069">
    <property type="entry name" value="DIHYDROFOLATE REDUCTASE"/>
    <property type="match status" value="1"/>
</dbReference>
<dbReference type="GO" id="GO:0005829">
    <property type="term" value="C:cytosol"/>
    <property type="evidence" value="ECO:0007669"/>
    <property type="project" value="TreeGrafter"/>
</dbReference>
<organism evidence="9 10">
    <name type="scientific">Exiguobacterium aurantiacum</name>
    <dbReference type="NCBI Taxonomy" id="33987"/>
    <lineage>
        <taxon>Bacteria</taxon>
        <taxon>Bacillati</taxon>
        <taxon>Bacillota</taxon>
        <taxon>Bacilli</taxon>
        <taxon>Bacillales</taxon>
        <taxon>Bacillales Family XII. Incertae Sedis</taxon>
        <taxon>Exiguobacterium</taxon>
    </lineage>
</organism>
<dbReference type="EMBL" id="UGGP01000001">
    <property type="protein sequence ID" value="STO08273.1"/>
    <property type="molecule type" value="Genomic_DNA"/>
</dbReference>
<keyword evidence="4 7" id="KW-0554">One-carbon metabolism</keyword>
<dbReference type="GO" id="GO:0046654">
    <property type="term" value="P:tetrahydrofolate biosynthetic process"/>
    <property type="evidence" value="ECO:0007669"/>
    <property type="project" value="UniProtKB-UniPathway"/>
</dbReference>
<dbReference type="SUPFAM" id="SSF53597">
    <property type="entry name" value="Dihydrofolate reductase-like"/>
    <property type="match status" value="1"/>
</dbReference>
<dbReference type="GO" id="GO:0046655">
    <property type="term" value="P:folic acid metabolic process"/>
    <property type="evidence" value="ECO:0007669"/>
    <property type="project" value="TreeGrafter"/>
</dbReference>
<comment type="catalytic activity">
    <reaction evidence="7">
        <text>(6S)-5,6,7,8-tetrahydrofolate + NADP(+) = 7,8-dihydrofolate + NADPH + H(+)</text>
        <dbReference type="Rhea" id="RHEA:15009"/>
        <dbReference type="ChEBI" id="CHEBI:15378"/>
        <dbReference type="ChEBI" id="CHEBI:57451"/>
        <dbReference type="ChEBI" id="CHEBI:57453"/>
        <dbReference type="ChEBI" id="CHEBI:57783"/>
        <dbReference type="ChEBI" id="CHEBI:58349"/>
        <dbReference type="EC" id="1.5.1.3"/>
    </reaction>
</comment>
<evidence type="ECO:0000259" key="8">
    <source>
        <dbReference type="PROSITE" id="PS51330"/>
    </source>
</evidence>
<dbReference type="CDD" id="cd00209">
    <property type="entry name" value="DHFR"/>
    <property type="match status" value="1"/>
</dbReference>
<comment type="similarity">
    <text evidence="2 7">Belongs to the dihydrofolate reductase family.</text>
</comment>
<name>A0A377FVA6_9BACL</name>
<dbReference type="AlphaFoldDB" id="A0A377FVA6"/>
<dbReference type="Gene3D" id="3.40.430.10">
    <property type="entry name" value="Dihydrofolate Reductase, subunit A"/>
    <property type="match status" value="1"/>
</dbReference>
<dbReference type="RefSeq" id="WP_029335199.1">
    <property type="nucleotide sequence ID" value="NZ_UGGP01000001.1"/>
</dbReference>
<dbReference type="Pfam" id="PF00186">
    <property type="entry name" value="DHFR_1"/>
    <property type="match status" value="1"/>
</dbReference>
<dbReference type="UniPathway" id="UPA00077">
    <property type="reaction ID" value="UER00158"/>
</dbReference>
<evidence type="ECO:0000256" key="7">
    <source>
        <dbReference type="PIRNR" id="PIRNR000194"/>
    </source>
</evidence>
<dbReference type="PIRSF" id="PIRSF000194">
    <property type="entry name" value="DHFR"/>
    <property type="match status" value="1"/>
</dbReference>
<evidence type="ECO:0000256" key="1">
    <source>
        <dbReference type="ARBA" id="ARBA00004903"/>
    </source>
</evidence>
<dbReference type="GO" id="GO:0046452">
    <property type="term" value="P:dihydrofolate metabolic process"/>
    <property type="evidence" value="ECO:0007669"/>
    <property type="project" value="TreeGrafter"/>
</dbReference>
<dbReference type="GO" id="GO:0004146">
    <property type="term" value="F:dihydrofolate reductase activity"/>
    <property type="evidence" value="ECO:0007669"/>
    <property type="project" value="UniProtKB-EC"/>
</dbReference>
<keyword evidence="5 7" id="KW-0521">NADP</keyword>
<dbReference type="PROSITE" id="PS51330">
    <property type="entry name" value="DHFR_2"/>
    <property type="match status" value="1"/>
</dbReference>
<evidence type="ECO:0000256" key="6">
    <source>
        <dbReference type="ARBA" id="ARBA00023002"/>
    </source>
</evidence>
<evidence type="ECO:0000256" key="2">
    <source>
        <dbReference type="ARBA" id="ARBA00009539"/>
    </source>
</evidence>
<protein>
    <recommendedName>
        <fullName evidence="3 7">Dihydrofolate reductase</fullName>
        <ecNumber evidence="3 7">1.5.1.3</ecNumber>
    </recommendedName>
</protein>
<gene>
    <name evidence="9" type="primary">dfrA</name>
    <name evidence="9" type="ORF">NCTC13163_01643</name>
</gene>
<comment type="pathway">
    <text evidence="1 7">Cofactor biosynthesis; tetrahydrofolate biosynthesis; 5,6,7,8-tetrahydrofolate from 7,8-dihydrofolate: step 1/1.</text>
</comment>
<dbReference type="PANTHER" id="PTHR48069:SF3">
    <property type="entry name" value="DIHYDROFOLATE REDUCTASE"/>
    <property type="match status" value="1"/>
</dbReference>
<evidence type="ECO:0000313" key="10">
    <source>
        <dbReference type="Proteomes" id="UP000254060"/>
    </source>
</evidence>
<dbReference type="GO" id="GO:0050661">
    <property type="term" value="F:NADP binding"/>
    <property type="evidence" value="ECO:0007669"/>
    <property type="project" value="InterPro"/>
</dbReference>
<dbReference type="GO" id="GO:0006730">
    <property type="term" value="P:one-carbon metabolic process"/>
    <property type="evidence" value="ECO:0007669"/>
    <property type="project" value="UniProtKB-KW"/>
</dbReference>
<comment type="function">
    <text evidence="7">Key enzyme in folate metabolism. Catalyzes an essential reaction for de novo glycine and purine synthesis, and for DNA precursor synthesis.</text>
</comment>
<reference evidence="9 10" key="1">
    <citation type="submission" date="2018-06" db="EMBL/GenBank/DDBJ databases">
        <authorList>
            <consortium name="Pathogen Informatics"/>
            <person name="Doyle S."/>
        </authorList>
    </citation>
    <scope>NUCLEOTIDE SEQUENCE [LARGE SCALE GENOMIC DNA]</scope>
    <source>
        <strain evidence="9 10">NCTC13163</strain>
    </source>
</reference>
<sequence>MIIHVVAYGTNREIGKDNGLLWKLPDDLKQFKAITTGQTIVMGRKTYESIGRALPHRRNIVVTTDETFEAEGVEVWHDLDRLNGSDTSEDFYVIGGATLYEQTMPFTDRFYVTEVDGTFEADTFYPELPDVVITREQSHLADERHAYGFTFYQYDRKDID</sequence>
<evidence type="ECO:0000256" key="3">
    <source>
        <dbReference type="ARBA" id="ARBA00012856"/>
    </source>
</evidence>
<proteinExistence type="inferred from homology"/>
<feature type="domain" description="DHFR" evidence="8">
    <location>
        <begin position="1"/>
        <end position="156"/>
    </location>
</feature>
<dbReference type="InterPro" id="IPR001796">
    <property type="entry name" value="DHFR_dom"/>
</dbReference>
<dbReference type="EC" id="1.5.1.3" evidence="3 7"/>
<dbReference type="PRINTS" id="PR00070">
    <property type="entry name" value="DHFR"/>
</dbReference>
<accession>A0A377FVA6</accession>